<comment type="caution">
    <text evidence="2">The sequence shown here is derived from an EMBL/GenBank/DDBJ whole genome shotgun (WGS) entry which is preliminary data.</text>
</comment>
<gene>
    <name evidence="2" type="ORF">GGX14DRAFT_466331</name>
</gene>
<dbReference type="InterPro" id="IPR040521">
    <property type="entry name" value="KDZ"/>
</dbReference>
<reference evidence="2" key="1">
    <citation type="submission" date="2023-03" db="EMBL/GenBank/DDBJ databases">
        <title>Massive genome expansion in bonnet fungi (Mycena s.s.) driven by repeated elements and novel gene families across ecological guilds.</title>
        <authorList>
            <consortium name="Lawrence Berkeley National Laboratory"/>
            <person name="Harder C.B."/>
            <person name="Miyauchi S."/>
            <person name="Viragh M."/>
            <person name="Kuo A."/>
            <person name="Thoen E."/>
            <person name="Andreopoulos B."/>
            <person name="Lu D."/>
            <person name="Skrede I."/>
            <person name="Drula E."/>
            <person name="Henrissat B."/>
            <person name="Morin E."/>
            <person name="Kohler A."/>
            <person name="Barry K."/>
            <person name="LaButti K."/>
            <person name="Morin E."/>
            <person name="Salamov A."/>
            <person name="Lipzen A."/>
            <person name="Mereny Z."/>
            <person name="Hegedus B."/>
            <person name="Baldrian P."/>
            <person name="Stursova M."/>
            <person name="Weitz H."/>
            <person name="Taylor A."/>
            <person name="Grigoriev I.V."/>
            <person name="Nagy L.G."/>
            <person name="Martin F."/>
            <person name="Kauserud H."/>
        </authorList>
    </citation>
    <scope>NUCLEOTIDE SEQUENCE</scope>
    <source>
        <strain evidence="2">9144</strain>
    </source>
</reference>
<keyword evidence="3" id="KW-1185">Reference proteome</keyword>
<evidence type="ECO:0000313" key="2">
    <source>
        <dbReference type="EMBL" id="KAJ7200512.1"/>
    </source>
</evidence>
<name>A0AAD6V255_9AGAR</name>
<protein>
    <submittedName>
        <fullName evidence="2">Uncharacterized protein</fullName>
    </submittedName>
</protein>
<feature type="region of interest" description="Disordered" evidence="1">
    <location>
        <begin position="438"/>
        <end position="495"/>
    </location>
</feature>
<dbReference type="PANTHER" id="PTHR33096">
    <property type="entry name" value="CXC2 DOMAIN-CONTAINING PROTEIN"/>
    <property type="match status" value="1"/>
</dbReference>
<feature type="compositionally biased region" description="Acidic residues" evidence="1">
    <location>
        <begin position="485"/>
        <end position="495"/>
    </location>
</feature>
<proteinExistence type="predicted"/>
<dbReference type="Pfam" id="PF18758">
    <property type="entry name" value="KDZ"/>
    <property type="match status" value="1"/>
</dbReference>
<dbReference type="Proteomes" id="UP001219525">
    <property type="component" value="Unassembled WGS sequence"/>
</dbReference>
<sequence>MYRAKYPLAVINHLLRILGELGAGYDIGCKFGKMLKNLSTYVKGMGLEDLEGCESFFSKSNALASTTRYATAFHRQQAITTYLKHADVADAYQGLSILLAKKYRRALEIKRTLPLLRDTMASMGVESRSVFETWLEREKEFLNSLTKEPEEETLQMEYYQKLVNLQDQLERVDEIRGVMLPFVPDSADASYADSAAQTRRIETQRRHAQELFNKTMEAVQDLEWRLNIEKRWEPEDEIWTATADLVRNRRYQRALDELEGLVVARMFELSKVHMSDTGYKLRKHIAKALQARSKAVKTALDKYNDAAAALSPPRTNLSWEQVVDYVFLADFDLLREGREDIRGEPWAQPAGRVAMDQHFKLLRADEEIARLNLEIPRFVTEMRDEERFLIYQEERLVADGKEPLAYQVAVHRMERARFNPLHMERLVKLSKLPGFTGSISPGTSINKERQVPTGDDVDMECAAPTAPLPSLMRPTAVPPPHNEGDSSDEEDGDLDVEAVADSFENILRIT</sequence>
<dbReference type="AlphaFoldDB" id="A0AAD6V255"/>
<accession>A0AAD6V255</accession>
<evidence type="ECO:0000256" key="1">
    <source>
        <dbReference type="SAM" id="MobiDB-lite"/>
    </source>
</evidence>
<dbReference type="PANTHER" id="PTHR33096:SF1">
    <property type="entry name" value="CXC1-LIKE CYSTEINE CLUSTER ASSOCIATED WITH KDZ TRANSPOSASES DOMAIN-CONTAINING PROTEIN"/>
    <property type="match status" value="1"/>
</dbReference>
<feature type="non-terminal residue" evidence="2">
    <location>
        <position position="510"/>
    </location>
</feature>
<evidence type="ECO:0000313" key="3">
    <source>
        <dbReference type="Proteomes" id="UP001219525"/>
    </source>
</evidence>
<dbReference type="EMBL" id="JARJCW010000062">
    <property type="protein sequence ID" value="KAJ7200512.1"/>
    <property type="molecule type" value="Genomic_DNA"/>
</dbReference>
<organism evidence="2 3">
    <name type="scientific">Mycena pura</name>
    <dbReference type="NCBI Taxonomy" id="153505"/>
    <lineage>
        <taxon>Eukaryota</taxon>
        <taxon>Fungi</taxon>
        <taxon>Dikarya</taxon>
        <taxon>Basidiomycota</taxon>
        <taxon>Agaricomycotina</taxon>
        <taxon>Agaricomycetes</taxon>
        <taxon>Agaricomycetidae</taxon>
        <taxon>Agaricales</taxon>
        <taxon>Marasmiineae</taxon>
        <taxon>Mycenaceae</taxon>
        <taxon>Mycena</taxon>
    </lineage>
</organism>